<feature type="region of interest" description="Disordered" evidence="7">
    <location>
        <begin position="150"/>
        <end position="242"/>
    </location>
</feature>
<evidence type="ECO:0000256" key="2">
    <source>
        <dbReference type="ARBA" id="ARBA00022448"/>
    </source>
</evidence>
<evidence type="ECO:0000313" key="11">
    <source>
        <dbReference type="EMBL" id="CAE4639745.1"/>
    </source>
</evidence>
<evidence type="ECO:0000256" key="4">
    <source>
        <dbReference type="ARBA" id="ARBA00022989"/>
    </source>
</evidence>
<dbReference type="PANTHER" id="PTHR33281">
    <property type="entry name" value="UPF0187 PROTEIN YNEE"/>
    <property type="match status" value="1"/>
</dbReference>
<comment type="subcellular location">
    <subcellularLocation>
        <location evidence="1">Membrane</location>
        <topology evidence="1">Multi-pass membrane protein</topology>
    </subcellularLocation>
</comment>
<proteinExistence type="predicted"/>
<feature type="transmembrane region" description="Helical" evidence="8">
    <location>
        <begin position="56"/>
        <end position="73"/>
    </location>
</feature>
<evidence type="ECO:0000256" key="1">
    <source>
        <dbReference type="ARBA" id="ARBA00004141"/>
    </source>
</evidence>
<evidence type="ECO:0000256" key="3">
    <source>
        <dbReference type="ARBA" id="ARBA00022692"/>
    </source>
</evidence>
<dbReference type="GO" id="GO:0005254">
    <property type="term" value="F:chloride channel activity"/>
    <property type="evidence" value="ECO:0007669"/>
    <property type="project" value="InterPro"/>
</dbReference>
<feature type="compositionally biased region" description="Basic and acidic residues" evidence="7">
    <location>
        <begin position="218"/>
        <end position="242"/>
    </location>
</feature>
<feature type="transmembrane region" description="Helical" evidence="8">
    <location>
        <begin position="79"/>
        <end position="97"/>
    </location>
</feature>
<protein>
    <submittedName>
        <fullName evidence="11">Uncharacterized protein</fullName>
    </submittedName>
</protein>
<evidence type="ECO:0000256" key="6">
    <source>
        <dbReference type="ARBA" id="ARBA00023136"/>
    </source>
</evidence>
<evidence type="ECO:0000313" key="9">
    <source>
        <dbReference type="EMBL" id="CAE4639740.1"/>
    </source>
</evidence>
<reference evidence="11" key="1">
    <citation type="submission" date="2021-01" db="EMBL/GenBank/DDBJ databases">
        <authorList>
            <person name="Corre E."/>
            <person name="Pelletier E."/>
            <person name="Niang G."/>
            <person name="Scheremetjew M."/>
            <person name="Finn R."/>
            <person name="Kale V."/>
            <person name="Holt S."/>
            <person name="Cochrane G."/>
            <person name="Meng A."/>
            <person name="Brown T."/>
            <person name="Cohen L."/>
        </authorList>
    </citation>
    <scope>NUCLEOTIDE SEQUENCE</scope>
    <source>
        <strain evidence="11">GSO104</strain>
    </source>
</reference>
<gene>
    <name evidence="9" type="ORF">DBRI00130_LOCUS32064</name>
    <name evidence="10" type="ORF">DBRI00130_LOCUS32065</name>
    <name evidence="11" type="ORF">DBRI00130_LOCUS32066</name>
    <name evidence="12" type="ORF">DBRI00130_LOCUS32067</name>
</gene>
<keyword evidence="6 8" id="KW-0472">Membrane</keyword>
<sequence length="242" mass="27352">MWLQEFITREHLAGSTGKVAPPIVSRMFQFTSDGMIGYNHARKIAFIPFPFPHAQITAFFILVSMVYIPFLMLSYVNNIAFAAILNFFTVLCFAGLYEVSRELENPFVNVPNDLPLNNFQAQFNEALLVLYAGYHPDAWWQTEQEFHHSKHSTTSKTEKEIPSPETAPTDAAATAVALSTVTEESLHENPTSPTKDAFQDEENAKRSSLVWAGDEEEARNKWVEEKNAKQEEALEEGRTESS</sequence>
<evidence type="ECO:0000313" key="12">
    <source>
        <dbReference type="EMBL" id="CAE4639746.1"/>
    </source>
</evidence>
<feature type="compositionally biased region" description="Low complexity" evidence="7">
    <location>
        <begin position="163"/>
        <end position="183"/>
    </location>
</feature>
<dbReference type="Pfam" id="PF25539">
    <property type="entry name" value="Bestrophin_2"/>
    <property type="match status" value="1"/>
</dbReference>
<accession>A0A6V2LA52</accession>
<dbReference type="PANTHER" id="PTHR33281:SF20">
    <property type="match status" value="1"/>
</dbReference>
<keyword evidence="3 8" id="KW-0812">Transmembrane</keyword>
<dbReference type="EMBL" id="HBNS01041186">
    <property type="protein sequence ID" value="CAE4639742.1"/>
    <property type="molecule type" value="Transcribed_RNA"/>
</dbReference>
<dbReference type="EMBL" id="HBNS01041185">
    <property type="protein sequence ID" value="CAE4639740.1"/>
    <property type="molecule type" value="Transcribed_RNA"/>
</dbReference>
<organism evidence="11">
    <name type="scientific">Ditylum brightwellii</name>
    <dbReference type="NCBI Taxonomy" id="49249"/>
    <lineage>
        <taxon>Eukaryota</taxon>
        <taxon>Sar</taxon>
        <taxon>Stramenopiles</taxon>
        <taxon>Ochrophyta</taxon>
        <taxon>Bacillariophyta</taxon>
        <taxon>Mediophyceae</taxon>
        <taxon>Lithodesmiophycidae</taxon>
        <taxon>Lithodesmiales</taxon>
        <taxon>Lithodesmiaceae</taxon>
        <taxon>Ditylum</taxon>
    </lineage>
</organism>
<keyword evidence="2" id="KW-0813">Transport</keyword>
<evidence type="ECO:0000256" key="8">
    <source>
        <dbReference type="SAM" id="Phobius"/>
    </source>
</evidence>
<keyword evidence="5" id="KW-0406">Ion transport</keyword>
<dbReference type="EMBL" id="HBNS01041189">
    <property type="protein sequence ID" value="CAE4639745.1"/>
    <property type="molecule type" value="Transcribed_RNA"/>
</dbReference>
<dbReference type="AlphaFoldDB" id="A0A6V2LA52"/>
<evidence type="ECO:0000256" key="7">
    <source>
        <dbReference type="SAM" id="MobiDB-lite"/>
    </source>
</evidence>
<dbReference type="GO" id="GO:0016020">
    <property type="term" value="C:membrane"/>
    <property type="evidence" value="ECO:0007669"/>
    <property type="project" value="UniProtKB-SubCell"/>
</dbReference>
<dbReference type="InterPro" id="IPR044669">
    <property type="entry name" value="YneE/VCCN1/2-like"/>
</dbReference>
<dbReference type="EMBL" id="HBNS01041190">
    <property type="protein sequence ID" value="CAE4639746.1"/>
    <property type="molecule type" value="Transcribed_RNA"/>
</dbReference>
<evidence type="ECO:0000313" key="10">
    <source>
        <dbReference type="EMBL" id="CAE4639742.1"/>
    </source>
</evidence>
<keyword evidence="4 8" id="KW-1133">Transmembrane helix</keyword>
<name>A0A6V2LA52_9STRA</name>
<evidence type="ECO:0000256" key="5">
    <source>
        <dbReference type="ARBA" id="ARBA00023065"/>
    </source>
</evidence>